<evidence type="ECO:0000313" key="3">
    <source>
        <dbReference type="Proteomes" id="UP000567922"/>
    </source>
</evidence>
<dbReference type="Proteomes" id="UP000567922">
    <property type="component" value="Unassembled WGS sequence"/>
</dbReference>
<dbReference type="AlphaFoldDB" id="A0A839RSV4"/>
<reference evidence="2 3" key="1">
    <citation type="submission" date="2020-08" db="EMBL/GenBank/DDBJ databases">
        <title>Sequencing the genomes of 1000 actinobacteria strains.</title>
        <authorList>
            <person name="Klenk H.-P."/>
        </authorList>
    </citation>
    <scope>NUCLEOTIDE SEQUENCE [LARGE SCALE GENOMIC DNA]</scope>
    <source>
        <strain evidence="2 3">DSM 45258</strain>
    </source>
</reference>
<dbReference type="RefSeq" id="WP_064438340.1">
    <property type="nucleotide sequence ID" value="NZ_BDDI01000001.1"/>
</dbReference>
<feature type="compositionally biased region" description="Basic and acidic residues" evidence="1">
    <location>
        <begin position="292"/>
        <end position="304"/>
    </location>
</feature>
<feature type="region of interest" description="Disordered" evidence="1">
    <location>
        <begin position="259"/>
        <end position="304"/>
    </location>
</feature>
<keyword evidence="3" id="KW-1185">Reference proteome</keyword>
<organism evidence="2 3">
    <name type="scientific">Hoyosella altamirensis</name>
    <dbReference type="NCBI Taxonomy" id="616997"/>
    <lineage>
        <taxon>Bacteria</taxon>
        <taxon>Bacillati</taxon>
        <taxon>Actinomycetota</taxon>
        <taxon>Actinomycetes</taxon>
        <taxon>Mycobacteriales</taxon>
        <taxon>Hoyosellaceae</taxon>
        <taxon>Hoyosella</taxon>
    </lineage>
</organism>
<comment type="caution">
    <text evidence="2">The sequence shown here is derived from an EMBL/GenBank/DDBJ whole genome shotgun (WGS) entry which is preliminary data.</text>
</comment>
<sequence length="304" mass="31837">MTALSGVSGAAALHVRNLIGAHSEAIRVLAGVGDVAVRAAHTVGEPSEGYAPAYGAAELVALMTAEERIDLADCAAIATLASRMTQLLTDAAMQEHAAAQVLHGAAAAQALQHAEISRQASERTAEAARVLERAADGVAAALCHKFRALSALSNTALDGVAVRDLSAIVEHLSDNKLLSSLLELGLVQDGVSRWVRERLLPFAEEIERRIVAECVSCDETVTAEFIRAATAIGAITAINTSVEVVSEPAPQLLAEAIPEPVTPAPNQGTETTLLWEEPSAPREESSGALLHRSSDFGLHRERTS</sequence>
<name>A0A839RSV4_9ACTN</name>
<protein>
    <submittedName>
        <fullName evidence="2">Uncharacterized protein</fullName>
    </submittedName>
</protein>
<gene>
    <name evidence="2" type="ORF">FHU29_004138</name>
</gene>
<evidence type="ECO:0000313" key="2">
    <source>
        <dbReference type="EMBL" id="MBB3039650.1"/>
    </source>
</evidence>
<accession>A0A839RSV4</accession>
<dbReference type="EMBL" id="JACHWS010000004">
    <property type="protein sequence ID" value="MBB3039650.1"/>
    <property type="molecule type" value="Genomic_DNA"/>
</dbReference>
<evidence type="ECO:0000256" key="1">
    <source>
        <dbReference type="SAM" id="MobiDB-lite"/>
    </source>
</evidence>
<dbReference type="OrthoDB" id="9829343at2"/>
<proteinExistence type="predicted"/>